<feature type="region of interest" description="Disordered" evidence="8">
    <location>
        <begin position="53"/>
        <end position="86"/>
    </location>
</feature>
<evidence type="ECO:0000256" key="6">
    <source>
        <dbReference type="ARBA" id="ARBA00029851"/>
    </source>
</evidence>
<evidence type="ECO:0000256" key="7">
    <source>
        <dbReference type="PROSITE-ProRule" id="PRU00221"/>
    </source>
</evidence>
<dbReference type="EMBL" id="PJQM01004032">
    <property type="protein sequence ID" value="RCH86012.1"/>
    <property type="molecule type" value="Genomic_DNA"/>
</dbReference>
<dbReference type="PANTHER" id="PTHR44133:SF2">
    <property type="entry name" value="CLEAVAGE STIMULATION FACTOR SUBUNIT 1"/>
    <property type="match status" value="1"/>
</dbReference>
<keyword evidence="2 7" id="KW-0853">WD repeat</keyword>
<evidence type="ECO:0000256" key="8">
    <source>
        <dbReference type="SAM" id="MobiDB-lite"/>
    </source>
</evidence>
<dbReference type="GO" id="GO:0031124">
    <property type="term" value="P:mRNA 3'-end processing"/>
    <property type="evidence" value="ECO:0007669"/>
    <property type="project" value="InterPro"/>
</dbReference>
<feature type="compositionally biased region" description="Polar residues" evidence="8">
    <location>
        <begin position="77"/>
        <end position="86"/>
    </location>
</feature>
<dbReference type="InterPro" id="IPR001680">
    <property type="entry name" value="WD40_rpt"/>
</dbReference>
<dbReference type="PROSITE" id="PS50294">
    <property type="entry name" value="WD_REPEATS_REGION"/>
    <property type="match status" value="5"/>
</dbReference>
<dbReference type="InterPro" id="IPR032028">
    <property type="entry name" value="CSTF1_dimer"/>
</dbReference>
<dbReference type="PANTHER" id="PTHR44133">
    <property type="entry name" value="CLEAVAGE STIMULATION FACTOR SUBUNIT 1"/>
    <property type="match status" value="1"/>
</dbReference>
<evidence type="ECO:0000256" key="3">
    <source>
        <dbReference type="ARBA" id="ARBA00022664"/>
    </source>
</evidence>
<feature type="repeat" description="WD" evidence="7">
    <location>
        <begin position="163"/>
        <end position="204"/>
    </location>
</feature>
<dbReference type="PRINTS" id="PR00320">
    <property type="entry name" value="GPROTEINBRPT"/>
</dbReference>
<dbReference type="SUPFAM" id="SSF50978">
    <property type="entry name" value="WD40 repeat-like"/>
    <property type="match status" value="1"/>
</dbReference>
<dbReference type="InterPro" id="IPR020472">
    <property type="entry name" value="WD40_PAC1"/>
</dbReference>
<evidence type="ECO:0000313" key="11">
    <source>
        <dbReference type="Proteomes" id="UP000253551"/>
    </source>
</evidence>
<protein>
    <recommendedName>
        <fullName evidence="6">Cleavage stimulation factor 50 kDa subunit</fullName>
    </recommendedName>
</protein>
<comment type="subcellular location">
    <subcellularLocation>
        <location evidence="1">Nucleus</location>
    </subcellularLocation>
</comment>
<feature type="non-terminal residue" evidence="10">
    <location>
        <position position="1"/>
    </location>
</feature>
<dbReference type="InterPro" id="IPR019775">
    <property type="entry name" value="WD40_repeat_CS"/>
</dbReference>
<feature type="repeat" description="WD" evidence="7">
    <location>
        <begin position="303"/>
        <end position="337"/>
    </location>
</feature>
<evidence type="ECO:0000256" key="4">
    <source>
        <dbReference type="ARBA" id="ARBA00022737"/>
    </source>
</evidence>
<dbReference type="GO" id="GO:0005848">
    <property type="term" value="C:mRNA cleavage stimulating factor complex"/>
    <property type="evidence" value="ECO:0007669"/>
    <property type="project" value="InterPro"/>
</dbReference>
<reference evidence="10 11" key="1">
    <citation type="journal article" date="2018" name="G3 (Bethesda)">
        <title>Phylogenetic and Phylogenomic Definition of Rhizopus Species.</title>
        <authorList>
            <person name="Gryganskyi A.P."/>
            <person name="Golan J."/>
            <person name="Dolatabadi S."/>
            <person name="Mondo S."/>
            <person name="Robb S."/>
            <person name="Idnurm A."/>
            <person name="Muszewska A."/>
            <person name="Steczkiewicz K."/>
            <person name="Masonjones S."/>
            <person name="Liao H.L."/>
            <person name="Gajdeczka M.T."/>
            <person name="Anike F."/>
            <person name="Vuek A."/>
            <person name="Anishchenko I.M."/>
            <person name="Voigt K."/>
            <person name="de Hoog G.S."/>
            <person name="Smith M.E."/>
            <person name="Heitman J."/>
            <person name="Vilgalys R."/>
            <person name="Stajich J.E."/>
        </authorList>
    </citation>
    <scope>NUCLEOTIDE SEQUENCE [LARGE SCALE GENOMIC DNA]</scope>
    <source>
        <strain evidence="10 11">LSU 92-RS-03</strain>
    </source>
</reference>
<keyword evidence="5" id="KW-0539">Nucleus</keyword>
<dbReference type="SMART" id="SM00320">
    <property type="entry name" value="WD40"/>
    <property type="match status" value="7"/>
</dbReference>
<feature type="compositionally biased region" description="Basic and acidic residues" evidence="8">
    <location>
        <begin position="62"/>
        <end position="72"/>
    </location>
</feature>
<dbReference type="STRING" id="4846.A0A367J7S3"/>
<comment type="caution">
    <text evidence="10">The sequence shown here is derived from an EMBL/GenBank/DDBJ whole genome shotgun (WGS) entry which is preliminary data.</text>
</comment>
<gene>
    <name evidence="10" type="primary">CSTF1_2</name>
    <name evidence="10" type="ORF">CU098_007745</name>
</gene>
<accession>A0A367J7S3</accession>
<evidence type="ECO:0000259" key="9">
    <source>
        <dbReference type="Pfam" id="PF16699"/>
    </source>
</evidence>
<name>A0A367J7S3_RHIST</name>
<dbReference type="PROSITE" id="PS00678">
    <property type="entry name" value="WD_REPEATS_1"/>
    <property type="match status" value="1"/>
</dbReference>
<feature type="repeat" description="WD" evidence="7">
    <location>
        <begin position="252"/>
        <end position="293"/>
    </location>
</feature>
<dbReference type="Pfam" id="PF00400">
    <property type="entry name" value="WD40"/>
    <property type="match status" value="6"/>
</dbReference>
<dbReference type="Proteomes" id="UP000253551">
    <property type="component" value="Unassembled WGS sequence"/>
</dbReference>
<dbReference type="Pfam" id="PF16699">
    <property type="entry name" value="CSTF1_dimer"/>
    <property type="match status" value="1"/>
</dbReference>
<feature type="domain" description="Cleavage stimulation factor subunit 1 dimerisation" evidence="9">
    <location>
        <begin position="9"/>
        <end position="51"/>
    </location>
</feature>
<evidence type="ECO:0000256" key="2">
    <source>
        <dbReference type="ARBA" id="ARBA00022574"/>
    </source>
</evidence>
<sequence length="417" mass="45290">LTENEVLSLIVGQLVAYGYSAVAQNVANATGSSSDLMPSSKLVELLQLAKEKLEEGDSDEEFSTKSGDHDNDGMDDANSNTPFQSTLDADSMATAHTKEPKTAPEFAQTYFTQHKGSCRIASFSYDGRFAATGSHDTSLKLLDVNKMQNRTGDSGDKPVVRTLYDHTDTVNDLSFHPNGIVLASCSDDQSIKLFDLSKSGVKRAFRYLQDASPVNSISFHPSGDFLLAGTEDSAIRIYDVRTLQCFTNSNNANVHQGSISQIRYSKTGKIFASSSLDGSVRVWDSVSSQCIKVLDRAHGGAAVSSVRISKNEKYVLTAGLDSSMKLWDISTGGVIMEYKGHENRSTVLQPAFSHDEGFVMIGDEASTDVFCWDTQTGALVKRISGHNGVVRCVSASPNDYGIITCSEDFRARYYSAF</sequence>
<dbReference type="InterPro" id="IPR036322">
    <property type="entry name" value="WD40_repeat_dom_sf"/>
</dbReference>
<dbReference type="GO" id="GO:0003723">
    <property type="term" value="F:RNA binding"/>
    <property type="evidence" value="ECO:0007669"/>
    <property type="project" value="TreeGrafter"/>
</dbReference>
<dbReference type="OrthoDB" id="538223at2759"/>
<dbReference type="InterPro" id="IPR038184">
    <property type="entry name" value="CSTF1_dimer_sf"/>
</dbReference>
<dbReference type="Gene3D" id="2.130.10.10">
    <property type="entry name" value="YVTN repeat-like/Quinoprotein amine dehydrogenase"/>
    <property type="match status" value="2"/>
</dbReference>
<dbReference type="InterPro" id="IPR015943">
    <property type="entry name" value="WD40/YVTN_repeat-like_dom_sf"/>
</dbReference>
<proteinExistence type="predicted"/>
<organism evidence="10 11">
    <name type="scientific">Rhizopus stolonifer</name>
    <name type="common">Rhizopus nigricans</name>
    <dbReference type="NCBI Taxonomy" id="4846"/>
    <lineage>
        <taxon>Eukaryota</taxon>
        <taxon>Fungi</taxon>
        <taxon>Fungi incertae sedis</taxon>
        <taxon>Mucoromycota</taxon>
        <taxon>Mucoromycotina</taxon>
        <taxon>Mucoromycetes</taxon>
        <taxon>Mucorales</taxon>
        <taxon>Mucorineae</taxon>
        <taxon>Rhizopodaceae</taxon>
        <taxon>Rhizopus</taxon>
    </lineage>
</organism>
<dbReference type="CDD" id="cd00200">
    <property type="entry name" value="WD40"/>
    <property type="match status" value="1"/>
</dbReference>
<keyword evidence="11" id="KW-1185">Reference proteome</keyword>
<evidence type="ECO:0000256" key="5">
    <source>
        <dbReference type="ARBA" id="ARBA00023242"/>
    </source>
</evidence>
<evidence type="ECO:0000256" key="1">
    <source>
        <dbReference type="ARBA" id="ARBA00004123"/>
    </source>
</evidence>
<dbReference type="PROSITE" id="PS50082">
    <property type="entry name" value="WD_REPEATS_2"/>
    <property type="match status" value="4"/>
</dbReference>
<dbReference type="InterPro" id="IPR044633">
    <property type="entry name" value="CstF1-like"/>
</dbReference>
<dbReference type="Gene3D" id="1.20.960.50">
    <property type="entry name" value="Cleavage stimulation factor subunit 1, dimerisation domain"/>
    <property type="match status" value="1"/>
</dbReference>
<feature type="repeat" description="WD" evidence="7">
    <location>
        <begin position="207"/>
        <end position="248"/>
    </location>
</feature>
<keyword evidence="3" id="KW-0507">mRNA processing</keyword>
<dbReference type="AlphaFoldDB" id="A0A367J7S3"/>
<keyword evidence="4" id="KW-0677">Repeat</keyword>
<evidence type="ECO:0000313" key="10">
    <source>
        <dbReference type="EMBL" id="RCH86012.1"/>
    </source>
</evidence>